<reference evidence="2 3" key="1">
    <citation type="journal article" date="1992" name="J. Gen. Virol.">
        <title>Nucleotide sequence and transcriptional analysis of the polyhedrin gene of Spodoptera exigua nuclear polyhedrosis virus.</title>
        <authorList>
            <person name="van Strien E.A."/>
            <person name="Zuidema D."/>
            <person name="Goldbach R.W."/>
            <person name="Vlak J.M."/>
        </authorList>
    </citation>
    <scope>NUCLEOTIDE SEQUENCE [LARGE SCALE GENOMIC DNA]</scope>
</reference>
<organismHost>
    <name type="scientific">Lepidoptera</name>
    <name type="common">moths &amp; butterflies</name>
    <dbReference type="NCBI Taxonomy" id="7088"/>
</organismHost>
<dbReference type="GeneID" id="2715774"/>
<reference evidence="2 3" key="2">
    <citation type="journal article" date="1993" name="J. Gen. Virol.">
        <title>Nucleotide sequence and transcriptional analysis of the p10 gene of Spodoptera exigua nuclear polyhedrosis virus.</title>
        <authorList>
            <person name="Zuidema D."/>
            <person name="van Oers M.M."/>
            <person name="van Strien E.A."/>
            <person name="Caballero P.C."/>
            <person name="Klok E.J."/>
            <person name="Goldbach R.W."/>
            <person name="Vlak J.M."/>
        </authorList>
    </citation>
    <scope>NUCLEOTIDE SEQUENCE [LARGE SCALE GENOMIC DNA]</scope>
</reference>
<dbReference type="EMBL" id="AF169823">
    <property type="protein sequence ID" value="AAF33552.1"/>
    <property type="molecule type" value="Genomic_DNA"/>
</dbReference>
<reference evidence="2 3" key="6">
    <citation type="journal article" date="1999" name="J. Gen. Virol.">
        <title>Sequence and organization of the Spodoptera exigua multicapsid nucleopolyhedrovirus genome.</title>
        <authorList>
            <person name="IJkel W.F."/>
            <person name="van Strien E.A."/>
            <person name="Heldens J.G."/>
            <person name="Broer R."/>
            <person name="Zuidema D."/>
            <person name="Goldbach R.W."/>
            <person name="Vlak J.M."/>
        </authorList>
    </citation>
    <scope>NUCLEOTIDE SEQUENCE [LARGE SCALE GENOMIC DNA]</scope>
</reference>
<evidence type="ECO:0000313" key="3">
    <source>
        <dbReference type="Proteomes" id="UP000203151"/>
    </source>
</evidence>
<organism evidence="2 3">
    <name type="scientific">Spodoptera exigua nuclear polyhedrosis virus (strain US)</name>
    <name type="common">SeMNPV</name>
    <dbReference type="NCBI Taxonomy" id="31506"/>
    <lineage>
        <taxon>Viruses</taxon>
        <taxon>Viruses incertae sedis</taxon>
        <taxon>Naldaviricetes</taxon>
        <taxon>Lefavirales</taxon>
        <taxon>Baculoviridae</taxon>
        <taxon>Alphabaculovirus</taxon>
        <taxon>Spodoptera exigua multiple nucleopolyhedrovirus</taxon>
    </lineage>
</organism>
<keyword evidence="1" id="KW-0812">Transmembrane</keyword>
<evidence type="ECO:0000313" key="2">
    <source>
        <dbReference type="EMBL" id="AAF33552.1"/>
    </source>
</evidence>
<dbReference type="RefSeq" id="NP_037782.1">
    <property type="nucleotide sequence ID" value="NC_002169.1"/>
</dbReference>
<name>Q9J8B3_NPVSE</name>
<evidence type="ECO:0000256" key="1">
    <source>
        <dbReference type="SAM" id="Phobius"/>
    </source>
</evidence>
<accession>Q9J8B3</accession>
<protein>
    <submittedName>
        <fullName evidence="2">ORF22</fullName>
    </submittedName>
</protein>
<reference evidence="2 3" key="4">
    <citation type="journal article" date="1997" name="J. Gen. Virol.">
        <title>Characterization of a putative Spodoptera exigua multicapsid nucleopolyhedrovirus helicase gene.</title>
        <authorList>
            <person name="Heldens J.G."/>
            <person name="Liu Y."/>
            <person name="Zuidema D."/>
            <person name="Goldbach R.W."/>
            <person name="Vlak J.M."/>
        </authorList>
    </citation>
    <scope>NUCLEOTIDE SEQUENCE [LARGE SCALE GENOMIC DNA]</scope>
</reference>
<keyword evidence="1" id="KW-1133">Transmembrane helix</keyword>
<keyword evidence="1" id="KW-0472">Membrane</keyword>
<reference evidence="2 3" key="7">
    <citation type="journal article" date="1999" name="Virus Res.">
        <title>Identification, sequence analysis and phylogeny of the lef-2 gene of Helicoverpa armigera single-nucleocapsid baculovirus.</title>
        <authorList>
            <person name="Chen X."/>
            <person name="IJkel W.F."/>
            <person name="Dominy C."/>
            <person name="de Andrade Zanotto P.M."/>
            <person name="Hashimoto Y."/>
            <person name="Faktor O."/>
            <person name="Hayakawa T."/>
            <person name="Wang C."/>
            <person name="Prekumar A."/>
            <person name="Mathavan S."/>
            <person name="Krell P.J."/>
            <person name="Hu Z."/>
            <person name="Vlak J.M."/>
        </authorList>
    </citation>
    <scope>NUCLEOTIDE SEQUENCE [LARGE SCALE GENOMIC DNA]</scope>
</reference>
<feature type="transmembrane region" description="Helical" evidence="1">
    <location>
        <begin position="47"/>
        <end position="69"/>
    </location>
</feature>
<proteinExistence type="predicted"/>
<dbReference type="KEGG" id="vg:2715774"/>
<sequence length="103" mass="12019">MSKTTLLTLTIILLEFSHSMLNSLIGIPRYRVLKDLSELMYGDNSLLMTRLEIITGVVTFAVSLFFVLCKLKKKNALRYKATLLMLPMWEHRFDNYAEHSHRL</sequence>
<keyword evidence="3" id="KW-1185">Reference proteome</keyword>
<reference evidence="2 3" key="3">
    <citation type="journal article" date="1997" name="J. Gen. Virol.">
        <title>Baculoviruses contain a gene for the large subunit of ribonucleotide reductase.</title>
        <authorList>
            <person name="van Strien E.A."/>
            <person name="Faktor O."/>
            <person name="Hu Z.H."/>
            <person name="Zuidema D."/>
            <person name="Goldbach R.W."/>
            <person name="Vlak J.M."/>
        </authorList>
    </citation>
    <scope>NUCLEOTIDE SEQUENCE [LARGE SCALE GENOMIC DNA]</scope>
</reference>
<dbReference type="Proteomes" id="UP000203151">
    <property type="component" value="Segment"/>
</dbReference>
<reference evidence="2 3" key="5">
    <citation type="journal article" date="1998" name="J. Gen. Virol.">
        <title>Specificity of multiple homologous genomic regions in Spodoptera exigua nucleopolyhedrovirus DNA replication.</title>
        <authorList>
            <person name="Broer R."/>
            <person name="Heldens J.G."/>
            <person name="van Strien E.A."/>
            <person name="Zuidema D."/>
            <person name="Vlak J.M."/>
        </authorList>
    </citation>
    <scope>NUCLEOTIDE SEQUENCE [LARGE SCALE GENOMIC DNA]</scope>
</reference>